<feature type="compositionally biased region" description="Low complexity" evidence="1">
    <location>
        <begin position="325"/>
        <end position="364"/>
    </location>
</feature>
<accession>A0ABR3EKX7</accession>
<evidence type="ECO:0000313" key="4">
    <source>
        <dbReference type="Proteomes" id="UP001465976"/>
    </source>
</evidence>
<protein>
    <recommendedName>
        <fullName evidence="2">DUF6589 domain-containing protein</fullName>
    </recommendedName>
</protein>
<dbReference type="Pfam" id="PF20231">
    <property type="entry name" value="DUF6589"/>
    <property type="match status" value="1"/>
</dbReference>
<name>A0ABR3EKX7_9AGAR</name>
<evidence type="ECO:0000259" key="2">
    <source>
        <dbReference type="Pfam" id="PF20231"/>
    </source>
</evidence>
<evidence type="ECO:0000313" key="3">
    <source>
        <dbReference type="EMBL" id="KAL0563513.1"/>
    </source>
</evidence>
<dbReference type="EMBL" id="JBAHYK010003427">
    <property type="protein sequence ID" value="KAL0563513.1"/>
    <property type="molecule type" value="Genomic_DNA"/>
</dbReference>
<feature type="compositionally biased region" description="Low complexity" evidence="1">
    <location>
        <begin position="371"/>
        <end position="383"/>
    </location>
</feature>
<gene>
    <name evidence="3" type="ORF">V5O48_018552</name>
</gene>
<comment type="caution">
    <text evidence="3">The sequence shown here is derived from an EMBL/GenBank/DDBJ whole genome shotgun (WGS) entry which is preliminary data.</text>
</comment>
<sequence>MLDWDNYNSKGSVHVEQRADAPSKVQSGTLVLCYGLRFVKDPSHMLLEPITTLLRNSSPVTALTFKPTAIELSSFRHQLSIHLIQSLVSFASPKGFDSSYILKSSILQFKTRHQIPPLPKTSFFPLRITTIEEASTAGNLEVPRDAYVDQMQRSEESLNDMAVVSINDQLTNARIRSTQVLRHEDISPWEQRKIFQIAPALFHTAMNLQWGIRERHYGSIRQPGSLSNLYSRMGKKRLGNDKPEYYPLRDANAQILDGITICAWKEMLPPSYPTLTAFLHSNPPPALLFQMSLNIIDKFACPLPNVTPPPPPKPRKKRASPDSESMTATVPTATPSTPNSSTPTTATAQVPQAPAATPAPIQVPDPSQFLSTSESPPSQASSTKDPKEDVLHQNIRLLFRDLLYLRELDSAMKTGDVGRIRDILPNLMALFRGCGSAKYAIELLHFLDNLKQIWPKEFGIIVLENLLVNLEGHDDSFLGVDMNIEHIINEVKKLYAAKGIYASWDRLGDLSAAIRSLIAIKKSMRSMMETAYQKKEHTDADTTASVWKVVDAIEEYGLLKFNPDRKVDVEVKATPDLLSEGWDKVRKTTIPTYNKNMGLFRGSNKDGVLEVEEDELRPMNFAVAEEDD</sequence>
<proteinExistence type="predicted"/>
<feature type="region of interest" description="Disordered" evidence="1">
    <location>
        <begin position="304"/>
        <end position="388"/>
    </location>
</feature>
<organism evidence="3 4">
    <name type="scientific">Marasmius crinis-equi</name>
    <dbReference type="NCBI Taxonomy" id="585013"/>
    <lineage>
        <taxon>Eukaryota</taxon>
        <taxon>Fungi</taxon>
        <taxon>Dikarya</taxon>
        <taxon>Basidiomycota</taxon>
        <taxon>Agaricomycotina</taxon>
        <taxon>Agaricomycetes</taxon>
        <taxon>Agaricomycetidae</taxon>
        <taxon>Agaricales</taxon>
        <taxon>Marasmiineae</taxon>
        <taxon>Marasmiaceae</taxon>
        <taxon>Marasmius</taxon>
    </lineage>
</organism>
<feature type="domain" description="DUF6589" evidence="2">
    <location>
        <begin position="59"/>
        <end position="537"/>
    </location>
</feature>
<reference evidence="3 4" key="1">
    <citation type="submission" date="2024-02" db="EMBL/GenBank/DDBJ databases">
        <title>A draft genome for the cacao thread blight pathogen Marasmius crinis-equi.</title>
        <authorList>
            <person name="Cohen S.P."/>
            <person name="Baruah I.K."/>
            <person name="Amoako-Attah I."/>
            <person name="Bukari Y."/>
            <person name="Meinhardt L.W."/>
            <person name="Bailey B.A."/>
        </authorList>
    </citation>
    <scope>NUCLEOTIDE SEQUENCE [LARGE SCALE GENOMIC DNA]</scope>
    <source>
        <strain evidence="3 4">GH-76</strain>
    </source>
</reference>
<dbReference type="InterPro" id="IPR046496">
    <property type="entry name" value="DUF6589"/>
</dbReference>
<keyword evidence="4" id="KW-1185">Reference proteome</keyword>
<dbReference type="Proteomes" id="UP001465976">
    <property type="component" value="Unassembled WGS sequence"/>
</dbReference>
<evidence type="ECO:0000256" key="1">
    <source>
        <dbReference type="SAM" id="MobiDB-lite"/>
    </source>
</evidence>